<dbReference type="EMBL" id="CAJVPM010003375">
    <property type="protein sequence ID" value="CAG8500594.1"/>
    <property type="molecule type" value="Genomic_DNA"/>
</dbReference>
<keyword evidence="2" id="KW-1185">Reference proteome</keyword>
<accession>A0ACA9L0P1</accession>
<gene>
    <name evidence="1" type="ORF">SCALOS_LOCUS3224</name>
</gene>
<evidence type="ECO:0000313" key="2">
    <source>
        <dbReference type="Proteomes" id="UP000789860"/>
    </source>
</evidence>
<proteinExistence type="predicted"/>
<protein>
    <submittedName>
        <fullName evidence="1">9239_t:CDS:1</fullName>
    </submittedName>
</protein>
<dbReference type="Proteomes" id="UP000789860">
    <property type="component" value="Unassembled WGS sequence"/>
</dbReference>
<reference evidence="1" key="1">
    <citation type="submission" date="2021-06" db="EMBL/GenBank/DDBJ databases">
        <authorList>
            <person name="Kallberg Y."/>
            <person name="Tangrot J."/>
            <person name="Rosling A."/>
        </authorList>
    </citation>
    <scope>NUCLEOTIDE SEQUENCE</scope>
    <source>
        <strain evidence="1">AU212A</strain>
    </source>
</reference>
<comment type="caution">
    <text evidence="1">The sequence shown here is derived from an EMBL/GenBank/DDBJ whole genome shotgun (WGS) entry which is preliminary data.</text>
</comment>
<name>A0ACA9L0P1_9GLOM</name>
<evidence type="ECO:0000313" key="1">
    <source>
        <dbReference type="EMBL" id="CAG8500594.1"/>
    </source>
</evidence>
<organism evidence="1 2">
    <name type="scientific">Scutellospora calospora</name>
    <dbReference type="NCBI Taxonomy" id="85575"/>
    <lineage>
        <taxon>Eukaryota</taxon>
        <taxon>Fungi</taxon>
        <taxon>Fungi incertae sedis</taxon>
        <taxon>Mucoromycota</taxon>
        <taxon>Glomeromycotina</taxon>
        <taxon>Glomeromycetes</taxon>
        <taxon>Diversisporales</taxon>
        <taxon>Gigasporaceae</taxon>
        <taxon>Scutellospora</taxon>
    </lineage>
</organism>
<sequence length="529" mass="61415">MYQKKFDKRKKHRIKVLKTLSTIGDEFNNIEDTRSISDDELNDIESSDTEISVLRTEEANNVITRLLQAVSEVTNHQLLMYIRNSVRAKRRRKQLQWKAAVGIPKLESFWSSIANACTSVNDSDNTSMNDELTSLDSDNFEVEIVRDYNLISSKNLNNIIKQLENEFKSDEYSKIEKARLYTMLSYLRFVKCGRKRVEASTIVAEAAEKARNWLEAFGFEYSEVRKGMYIDRYECADVVAYHERFLERMAEYETHMIVFFAKNIEEETQLAFQDIQPLHKKGQERSVHVSEFLTDVSRRLVLCEEDKITFPNLLSEACIITYSARFPSTKALFAFDNATGYCAYSKDTLVTKNINLSPSSKQPKMRSTMYGDNIPQKMCFPEDYDDPNLCGKPKGLKQVLSERELWYDRMKLIYKGGCEEGRINCCARTTMVNQPDFRAQRKKLEEAIILAGHEVIFYPKFHCLKKTVPQALESVSLTKIRQYTQKAFRFIDIYRKGLTGKVAEYAIKKYCSHRCISDTILNEIDVVNE</sequence>